<dbReference type="NCBIfam" id="TIGR01905">
    <property type="entry name" value="paired_CXXCH_1"/>
    <property type="match status" value="3"/>
</dbReference>
<dbReference type="Gene3D" id="1.10.287.3080">
    <property type="match status" value="1"/>
</dbReference>
<dbReference type="SUPFAM" id="SSF48695">
    <property type="entry name" value="Multiheme cytochromes"/>
    <property type="match status" value="1"/>
</dbReference>
<dbReference type="Gene3D" id="3.90.10.10">
    <property type="entry name" value="Cytochrome C3"/>
    <property type="match status" value="1"/>
</dbReference>
<dbReference type="InterPro" id="IPR036280">
    <property type="entry name" value="Multihaem_cyt_sf"/>
</dbReference>
<dbReference type="InterPro" id="IPR010177">
    <property type="entry name" value="Paired_CXXCH_1"/>
</dbReference>
<reference evidence="3 4" key="1">
    <citation type="journal article" date="2016" name="C (Basel)">
        <title>Selective Growth of and Electricity Production by Marine Exoelectrogenic Bacteria in Self-Aggregated Hydrogel of Microbially Reduced Graphene Oxide.</title>
        <authorList>
            <person name="Yoshida N."/>
            <person name="Goto Y."/>
            <person name="Miyata Y."/>
        </authorList>
    </citation>
    <scope>NUCLEOTIDE SEQUENCE [LARGE SCALE GENOMIC DNA]</scope>
    <source>
        <strain evidence="3 4">NIT-T3</strain>
    </source>
</reference>
<reference evidence="3 4" key="2">
    <citation type="journal article" date="2021" name="Int. J. Syst. Evol. Microbiol.">
        <title>Isolation and Polyphasic Characterization of Desulfuromonas versatilis sp. Nov., an Electrogenic Bacteria Capable of Versatile Metabolism Isolated from a Graphene Oxide-Reducing Enrichment Culture.</title>
        <authorList>
            <person name="Xie L."/>
            <person name="Yoshida N."/>
            <person name="Ishii S."/>
            <person name="Meng L."/>
        </authorList>
    </citation>
    <scope>NUCLEOTIDE SEQUENCE [LARGE SCALE GENOMIC DNA]</scope>
    <source>
        <strain evidence="3 4">NIT-T3</strain>
    </source>
</reference>
<keyword evidence="1" id="KW-0732">Signal</keyword>
<dbReference type="Proteomes" id="UP001319827">
    <property type="component" value="Chromosome"/>
</dbReference>
<protein>
    <submittedName>
        <fullName evidence="3">C-type cytochrome</fullName>
    </submittedName>
</protein>
<gene>
    <name evidence="3" type="ORF">DESUT3_09980</name>
</gene>
<evidence type="ECO:0000313" key="4">
    <source>
        <dbReference type="Proteomes" id="UP001319827"/>
    </source>
</evidence>
<sequence length="298" mass="33050">MHMKKLVLWGAVQFFASFLFASSVAAADGCLVSDCHADLALPKVVHSPVSEGECESCHQATGAKHPGSAKGFKAVARGGELCLQCHDDVGNEPNRHGPVRAGRCNFCHTPHASDNPALLLGSGNKICFYCHGGIERIVKNARSQHAPVAEGRCWDCHKPHGSEFKPLLKDYYPAEFYTPYRYENFALCFRCHDDRAFLYERTSEATSFRNGDYNLHVLHVNKAKKGRVCKSCHGVHGGDQDKLILSKIPGFGSWEIPINFQRTANGGTCFVGCHKPKTYDRLSQQQILREQKTIFGQE</sequence>
<dbReference type="PANTHER" id="PTHR39425">
    <property type="entry name" value="LIPOPROTEIN CYTOCHROME C"/>
    <property type="match status" value="1"/>
</dbReference>
<feature type="domain" description="Doubled CXXCH motif" evidence="2">
    <location>
        <begin position="96"/>
        <end position="132"/>
    </location>
</feature>
<keyword evidence="4" id="KW-1185">Reference proteome</keyword>
<feature type="domain" description="Doubled CXXCH motif" evidence="2">
    <location>
        <begin position="46"/>
        <end position="89"/>
    </location>
</feature>
<feature type="domain" description="Doubled CXXCH motif" evidence="2">
    <location>
        <begin position="145"/>
        <end position="195"/>
    </location>
</feature>
<evidence type="ECO:0000256" key="1">
    <source>
        <dbReference type="SAM" id="SignalP"/>
    </source>
</evidence>
<evidence type="ECO:0000259" key="2">
    <source>
        <dbReference type="Pfam" id="PF09699"/>
    </source>
</evidence>
<proteinExistence type="predicted"/>
<dbReference type="EMBL" id="AP024355">
    <property type="protein sequence ID" value="BCR03929.1"/>
    <property type="molecule type" value="Genomic_DNA"/>
</dbReference>
<feature type="chain" id="PRO_5045115432" evidence="1">
    <location>
        <begin position="27"/>
        <end position="298"/>
    </location>
</feature>
<name>A0ABN6DVN9_9BACT</name>
<evidence type="ECO:0000313" key="3">
    <source>
        <dbReference type="EMBL" id="BCR03929.1"/>
    </source>
</evidence>
<organism evidence="3 4">
    <name type="scientific">Desulfuromonas versatilis</name>
    <dbReference type="NCBI Taxonomy" id="2802975"/>
    <lineage>
        <taxon>Bacteria</taxon>
        <taxon>Pseudomonadati</taxon>
        <taxon>Thermodesulfobacteriota</taxon>
        <taxon>Desulfuromonadia</taxon>
        <taxon>Desulfuromonadales</taxon>
        <taxon>Desulfuromonadaceae</taxon>
        <taxon>Desulfuromonas</taxon>
    </lineage>
</organism>
<dbReference type="Pfam" id="PF09699">
    <property type="entry name" value="Paired_CXXCH_1"/>
    <property type="match status" value="3"/>
</dbReference>
<accession>A0ABN6DVN9</accession>
<dbReference type="PANTHER" id="PTHR39425:SF1">
    <property type="entry name" value="CYTOCHROME C7-LIKE DOMAIN-CONTAINING PROTEIN"/>
    <property type="match status" value="1"/>
</dbReference>
<feature type="signal peptide" evidence="1">
    <location>
        <begin position="1"/>
        <end position="26"/>
    </location>
</feature>